<name>A0A4Z0FC70_9GAMM</name>
<protein>
    <submittedName>
        <fullName evidence="5">Bifunctional metallophosphatase/5'-nucleotidase</fullName>
    </submittedName>
</protein>
<dbReference type="EMBL" id="SRIO01000004">
    <property type="protein sequence ID" value="TFZ83340.1"/>
    <property type="molecule type" value="Genomic_DNA"/>
</dbReference>
<keyword evidence="2" id="KW-0378">Hydrolase</keyword>
<keyword evidence="1 2" id="KW-0732">Signal</keyword>
<dbReference type="OrthoDB" id="9803927at2"/>
<dbReference type="PRINTS" id="PR01607">
    <property type="entry name" value="APYRASEFAMLY"/>
</dbReference>
<comment type="similarity">
    <text evidence="2">Belongs to the 5'-nucleotidase family.</text>
</comment>
<gene>
    <name evidence="5" type="ORF">E4680_04630</name>
</gene>
<evidence type="ECO:0000259" key="3">
    <source>
        <dbReference type="Pfam" id="PF00149"/>
    </source>
</evidence>
<organism evidence="5 6">
    <name type="scientific">Candidatus Macondimonas diazotrophica</name>
    <dbReference type="NCBI Taxonomy" id="2305248"/>
    <lineage>
        <taxon>Bacteria</taxon>
        <taxon>Pseudomonadati</taxon>
        <taxon>Pseudomonadota</taxon>
        <taxon>Gammaproteobacteria</taxon>
        <taxon>Chromatiales</taxon>
        <taxon>Ectothiorhodospiraceae</taxon>
        <taxon>Candidatus Macondimonas</taxon>
    </lineage>
</organism>
<evidence type="ECO:0000313" key="6">
    <source>
        <dbReference type="Proteomes" id="UP000297890"/>
    </source>
</evidence>
<dbReference type="GO" id="GO:0008768">
    <property type="term" value="F:UDP-sugar diphosphatase activity"/>
    <property type="evidence" value="ECO:0007669"/>
    <property type="project" value="TreeGrafter"/>
</dbReference>
<dbReference type="InterPro" id="IPR006179">
    <property type="entry name" value="5_nucleotidase/apyrase"/>
</dbReference>
<dbReference type="SUPFAM" id="SSF55816">
    <property type="entry name" value="5'-nucleotidase (syn. UDP-sugar hydrolase), C-terminal domain"/>
    <property type="match status" value="1"/>
</dbReference>
<dbReference type="InterPro" id="IPR036907">
    <property type="entry name" value="5'-Nucleotdase_C_sf"/>
</dbReference>
<evidence type="ECO:0000259" key="4">
    <source>
        <dbReference type="Pfam" id="PF02872"/>
    </source>
</evidence>
<dbReference type="GO" id="GO:0008253">
    <property type="term" value="F:5'-nucleotidase activity"/>
    <property type="evidence" value="ECO:0007669"/>
    <property type="project" value="TreeGrafter"/>
</dbReference>
<sequence length="597" mass="62833">MLFIRSGLSLTKWLAIICLFTASLVQAGGTHAPDADEDGMAARAQAGLRVNWTAREAPAPRQWIRFKILGINDFHGQLSPRSVGGRPAGGAAVLASYLKQASADAPDGAFIVQAGDQVGASPPNSALLQDEPAISVLNLLANPHCGVLPQQRMHPRCNVIGTLGNHEFDEGVTELTRLLDGGNHADGPFLEDPWRGARFATVVANVVDTATGKTLYPPSTIKRIRGIGVGFVGAVLKETPTIVTPSGVAGVRFVDEAAAINQEVRALQRRGVRAIVVAIHQGTRQTSYLGPTRDAPQALDGAIGDIVSQLDDEVDVVVSGHAHSFTNTLMPNAHGKLILVTQAFSAGTAYGDIELALDPRSRDVIHKSAAVVTTWADEGPGLHPDDAIANLVARADERVAPLVNRVIGQASADITRAESPAGESALGNLIADAQRAALGTDIALMNPGGIRADIAAGEVTWGDLFSVQPFNNDLVRLNLTGNQIVALLNQQWDGQPFARILKPAGLTYRWHENGPGHADNRVDAGSIQINGAPLDPGATYSITVNNFIADGGDNFSVLPEGTGRVVGPVDLDALIDHVERLPQPFSAAIETRIAVVP</sequence>
<keyword evidence="2" id="KW-0547">Nucleotide-binding</keyword>
<feature type="domain" description="Calcineurin-like phosphoesterase" evidence="3">
    <location>
        <begin position="66"/>
        <end position="324"/>
    </location>
</feature>
<dbReference type="Gene3D" id="3.90.780.10">
    <property type="entry name" value="5'-Nucleotidase, C-terminal domain"/>
    <property type="match status" value="1"/>
</dbReference>
<dbReference type="PANTHER" id="PTHR11575:SF24">
    <property type="entry name" value="5'-NUCLEOTIDASE"/>
    <property type="match status" value="1"/>
</dbReference>
<dbReference type="GO" id="GO:0000166">
    <property type="term" value="F:nucleotide binding"/>
    <property type="evidence" value="ECO:0007669"/>
    <property type="project" value="UniProtKB-KW"/>
</dbReference>
<evidence type="ECO:0000313" key="5">
    <source>
        <dbReference type="EMBL" id="TFZ83340.1"/>
    </source>
</evidence>
<keyword evidence="6" id="KW-1185">Reference proteome</keyword>
<comment type="caution">
    <text evidence="5">The sequence shown here is derived from an EMBL/GenBank/DDBJ whole genome shotgun (WGS) entry which is preliminary data.</text>
</comment>
<feature type="chain" id="PRO_5021457399" evidence="2">
    <location>
        <begin position="28"/>
        <end position="597"/>
    </location>
</feature>
<proteinExistence type="inferred from homology"/>
<dbReference type="PANTHER" id="PTHR11575">
    <property type="entry name" value="5'-NUCLEOTIDASE-RELATED"/>
    <property type="match status" value="1"/>
</dbReference>
<dbReference type="RefSeq" id="WP_135281220.1">
    <property type="nucleotide sequence ID" value="NZ_SRIO01000004.1"/>
</dbReference>
<reference evidence="5 6" key="1">
    <citation type="journal article" date="2019" name="ISME J.">
        <title>Candidatus Macondimonas diazotrophica, a novel gammaproteobacterial genus dominating crude-oil-contaminated coastal sediments.</title>
        <authorList>
            <person name="Karthikeyan S."/>
            <person name="Konstantinidis K."/>
        </authorList>
    </citation>
    <scope>NUCLEOTIDE SEQUENCE [LARGE SCALE GENOMIC DNA]</scope>
    <source>
        <strain evidence="5 6">KTK01</strain>
    </source>
</reference>
<dbReference type="AlphaFoldDB" id="A0A4Z0FC70"/>
<dbReference type="InterPro" id="IPR029052">
    <property type="entry name" value="Metallo-depent_PP-like"/>
</dbReference>
<dbReference type="Pfam" id="PF02872">
    <property type="entry name" value="5_nucleotid_C"/>
    <property type="match status" value="1"/>
</dbReference>
<dbReference type="InterPro" id="IPR004843">
    <property type="entry name" value="Calcineurin-like_PHP"/>
</dbReference>
<accession>A0A4Z0FC70</accession>
<feature type="signal peptide" evidence="2">
    <location>
        <begin position="1"/>
        <end position="27"/>
    </location>
</feature>
<dbReference type="Pfam" id="PF00149">
    <property type="entry name" value="Metallophos"/>
    <property type="match status" value="1"/>
</dbReference>
<evidence type="ECO:0000256" key="1">
    <source>
        <dbReference type="ARBA" id="ARBA00022729"/>
    </source>
</evidence>
<dbReference type="GO" id="GO:0030288">
    <property type="term" value="C:outer membrane-bounded periplasmic space"/>
    <property type="evidence" value="ECO:0007669"/>
    <property type="project" value="TreeGrafter"/>
</dbReference>
<dbReference type="Proteomes" id="UP000297890">
    <property type="component" value="Unassembled WGS sequence"/>
</dbReference>
<dbReference type="Gene3D" id="3.60.21.10">
    <property type="match status" value="1"/>
</dbReference>
<dbReference type="GO" id="GO:0009166">
    <property type="term" value="P:nucleotide catabolic process"/>
    <property type="evidence" value="ECO:0007669"/>
    <property type="project" value="InterPro"/>
</dbReference>
<dbReference type="InterPro" id="IPR008334">
    <property type="entry name" value="5'-Nucleotdase_C"/>
</dbReference>
<feature type="domain" description="5'-Nucleotidase C-terminal" evidence="4">
    <location>
        <begin position="406"/>
        <end position="558"/>
    </location>
</feature>
<evidence type="ECO:0000256" key="2">
    <source>
        <dbReference type="RuleBase" id="RU362119"/>
    </source>
</evidence>
<dbReference type="SUPFAM" id="SSF56300">
    <property type="entry name" value="Metallo-dependent phosphatases"/>
    <property type="match status" value="1"/>
</dbReference>